<dbReference type="RefSeq" id="XP_003662528.1">
    <property type="nucleotide sequence ID" value="XM_003662480.1"/>
</dbReference>
<feature type="non-terminal residue" evidence="1">
    <location>
        <position position="1"/>
    </location>
</feature>
<accession>G2QCA8</accession>
<gene>
    <name evidence="1" type="ORF">MYCTH_50019</name>
</gene>
<dbReference type="HOGENOM" id="CLU_160125_0_0_1"/>
<dbReference type="InParanoid" id="G2QCA8"/>
<proteinExistence type="predicted"/>
<dbReference type="OrthoDB" id="5150811at2759"/>
<dbReference type="GeneID" id="11512604"/>
<reference evidence="1 2" key="1">
    <citation type="journal article" date="2011" name="Nat. Biotechnol.">
        <title>Comparative genomic analysis of the thermophilic biomass-degrading fungi Myceliophthora thermophila and Thielavia terrestris.</title>
        <authorList>
            <person name="Berka R.M."/>
            <person name="Grigoriev I.V."/>
            <person name="Otillar R."/>
            <person name="Salamov A."/>
            <person name="Grimwood J."/>
            <person name="Reid I."/>
            <person name="Ishmael N."/>
            <person name="John T."/>
            <person name="Darmond C."/>
            <person name="Moisan M.-C."/>
            <person name="Henrissat B."/>
            <person name="Coutinho P.M."/>
            <person name="Lombard V."/>
            <person name="Natvig D.O."/>
            <person name="Lindquist E."/>
            <person name="Schmutz J."/>
            <person name="Lucas S."/>
            <person name="Harris P."/>
            <person name="Powlowski J."/>
            <person name="Bellemare A."/>
            <person name="Taylor D."/>
            <person name="Butler G."/>
            <person name="de Vries R.P."/>
            <person name="Allijn I.E."/>
            <person name="van den Brink J."/>
            <person name="Ushinsky S."/>
            <person name="Storms R."/>
            <person name="Powell A.J."/>
            <person name="Paulsen I.T."/>
            <person name="Elbourne L.D.H."/>
            <person name="Baker S.E."/>
            <person name="Magnuson J."/>
            <person name="LaBoissiere S."/>
            <person name="Clutterbuck A.J."/>
            <person name="Martinez D."/>
            <person name="Wogulis M."/>
            <person name="de Leon A.L."/>
            <person name="Rey M.W."/>
            <person name="Tsang A."/>
        </authorList>
    </citation>
    <scope>NUCLEOTIDE SEQUENCE [LARGE SCALE GENOMIC DNA]</scope>
    <source>
        <strain evidence="2">ATCC 42464 / BCRC 31852 / DSM 1799</strain>
    </source>
</reference>
<sequence length="106" mass="12333">SKLTADHRDNRELSPYIRVTICSLISAEYSKRSLVTLFSVSRPAIYHTIELWNSYNTFKSLPRSGRPKVLSPSEKRYILLIIKKERYIARKALVNTIRKKVLPLTI</sequence>
<organism evidence="1 2">
    <name type="scientific">Thermothelomyces thermophilus (strain ATCC 42464 / BCRC 31852 / DSM 1799)</name>
    <name type="common">Sporotrichum thermophile</name>
    <dbReference type="NCBI Taxonomy" id="573729"/>
    <lineage>
        <taxon>Eukaryota</taxon>
        <taxon>Fungi</taxon>
        <taxon>Dikarya</taxon>
        <taxon>Ascomycota</taxon>
        <taxon>Pezizomycotina</taxon>
        <taxon>Sordariomycetes</taxon>
        <taxon>Sordariomycetidae</taxon>
        <taxon>Sordariales</taxon>
        <taxon>Chaetomiaceae</taxon>
        <taxon>Thermothelomyces</taxon>
    </lineage>
</organism>
<name>G2QCA8_THET4</name>
<dbReference type="SUPFAM" id="SSF46689">
    <property type="entry name" value="Homeodomain-like"/>
    <property type="match status" value="1"/>
</dbReference>
<evidence type="ECO:0000313" key="1">
    <source>
        <dbReference type="EMBL" id="AEO57283.1"/>
    </source>
</evidence>
<evidence type="ECO:0000313" key="2">
    <source>
        <dbReference type="Proteomes" id="UP000007322"/>
    </source>
</evidence>
<protein>
    <recommendedName>
        <fullName evidence="3">Transposase Tc1-like domain-containing protein</fullName>
    </recommendedName>
</protein>
<dbReference type="Proteomes" id="UP000007322">
    <property type="component" value="Chromosome 3"/>
</dbReference>
<dbReference type="VEuPathDB" id="FungiDB:MYCTH_50019"/>
<dbReference type="KEGG" id="mtm:MYCTH_50019"/>
<evidence type="ECO:0008006" key="3">
    <source>
        <dbReference type="Google" id="ProtNLM"/>
    </source>
</evidence>
<dbReference type="eggNOG" id="ENOG502T5E8">
    <property type="taxonomic scope" value="Eukaryota"/>
</dbReference>
<dbReference type="AlphaFoldDB" id="G2QCA8"/>
<dbReference type="EMBL" id="CP003004">
    <property type="protein sequence ID" value="AEO57283.1"/>
    <property type="molecule type" value="Genomic_DNA"/>
</dbReference>
<keyword evidence="2" id="KW-1185">Reference proteome</keyword>
<dbReference type="InterPro" id="IPR009057">
    <property type="entry name" value="Homeodomain-like_sf"/>
</dbReference>